<evidence type="ECO:0000313" key="3">
    <source>
        <dbReference type="Proteomes" id="UP000608522"/>
    </source>
</evidence>
<keyword evidence="3" id="KW-1185">Reference proteome</keyword>
<evidence type="ECO:0000256" key="1">
    <source>
        <dbReference type="SAM" id="MobiDB-lite"/>
    </source>
</evidence>
<accession>A0ABQ3T8M3</accession>
<reference evidence="3" key="1">
    <citation type="submission" date="2023-07" db="EMBL/GenBank/DDBJ databases">
        <title>Whole genome shotgun sequence of Streptomyces spororaveus NBRC 15456.</title>
        <authorList>
            <person name="Komaki H."/>
            <person name="Tamura T."/>
        </authorList>
    </citation>
    <scope>NUCLEOTIDE SEQUENCE [LARGE SCALE GENOMIC DNA]</scope>
    <source>
        <strain evidence="3">NBRC 15456</strain>
    </source>
</reference>
<dbReference type="EMBL" id="BNED01000005">
    <property type="protein sequence ID" value="GHI76758.1"/>
    <property type="molecule type" value="Genomic_DNA"/>
</dbReference>
<feature type="compositionally biased region" description="Basic and acidic residues" evidence="1">
    <location>
        <begin position="23"/>
        <end position="35"/>
    </location>
</feature>
<name>A0ABQ3T8M3_9ACTN</name>
<feature type="region of interest" description="Disordered" evidence="1">
    <location>
        <begin position="1"/>
        <end position="49"/>
    </location>
</feature>
<protein>
    <submittedName>
        <fullName evidence="2">Uncharacterized protein</fullName>
    </submittedName>
</protein>
<dbReference type="Proteomes" id="UP000608522">
    <property type="component" value="Unassembled WGS sequence"/>
</dbReference>
<organism evidence="2 3">
    <name type="scientific">Streptomyces spororaveus</name>
    <dbReference type="NCBI Taxonomy" id="284039"/>
    <lineage>
        <taxon>Bacteria</taxon>
        <taxon>Bacillati</taxon>
        <taxon>Actinomycetota</taxon>
        <taxon>Actinomycetes</taxon>
        <taxon>Kitasatosporales</taxon>
        <taxon>Streptomycetaceae</taxon>
        <taxon>Streptomyces</taxon>
    </lineage>
</organism>
<proteinExistence type="predicted"/>
<feature type="compositionally biased region" description="Basic and acidic residues" evidence="1">
    <location>
        <begin position="1"/>
        <end position="13"/>
    </location>
</feature>
<gene>
    <name evidence="2" type="ORF">Sspor_23190</name>
</gene>
<sequence>MADDDARVVEDHVAGAGAAFGDGARREQQAAREERADDGETDSLGCVHG</sequence>
<comment type="caution">
    <text evidence="2">The sequence shown here is derived from an EMBL/GenBank/DDBJ whole genome shotgun (WGS) entry which is preliminary data.</text>
</comment>
<evidence type="ECO:0000313" key="2">
    <source>
        <dbReference type="EMBL" id="GHI76758.1"/>
    </source>
</evidence>